<dbReference type="PIRSF" id="PIRSF008502">
    <property type="entry name" value="UCP008502"/>
    <property type="match status" value="1"/>
</dbReference>
<dbReference type="Pfam" id="PF08002">
    <property type="entry name" value="DUF1697"/>
    <property type="match status" value="1"/>
</dbReference>
<dbReference type="PANTHER" id="PTHR36439">
    <property type="entry name" value="BLL4334 PROTEIN"/>
    <property type="match status" value="1"/>
</dbReference>
<dbReference type="PANTHER" id="PTHR36439:SF1">
    <property type="entry name" value="DUF1697 DOMAIN-CONTAINING PROTEIN"/>
    <property type="match status" value="1"/>
</dbReference>
<dbReference type="SUPFAM" id="SSF160379">
    <property type="entry name" value="SP0830-like"/>
    <property type="match status" value="1"/>
</dbReference>
<protein>
    <recommendedName>
        <fullName evidence="3">DUF1697 domain-containing protein</fullName>
    </recommendedName>
</protein>
<dbReference type="Proteomes" id="UP000288028">
    <property type="component" value="Unassembled WGS sequence"/>
</dbReference>
<dbReference type="AlphaFoldDB" id="A0A430B6N4"/>
<dbReference type="Gene3D" id="3.30.70.1280">
    <property type="entry name" value="SP0830-like domains"/>
    <property type="match status" value="1"/>
</dbReference>
<gene>
    <name evidence="1" type="ORF">CBF28_05980</name>
</gene>
<dbReference type="OrthoDB" id="9806494at2"/>
<organism evidence="1 2">
    <name type="scientific">Vagococcus carniphilus</name>
    <dbReference type="NCBI Taxonomy" id="218144"/>
    <lineage>
        <taxon>Bacteria</taxon>
        <taxon>Bacillati</taxon>
        <taxon>Bacillota</taxon>
        <taxon>Bacilli</taxon>
        <taxon>Lactobacillales</taxon>
        <taxon>Enterococcaceae</taxon>
        <taxon>Vagococcus</taxon>
    </lineage>
</organism>
<evidence type="ECO:0008006" key="3">
    <source>
        <dbReference type="Google" id="ProtNLM"/>
    </source>
</evidence>
<accession>A0A430B6N4</accession>
<evidence type="ECO:0000313" key="1">
    <source>
        <dbReference type="EMBL" id="RSU15975.1"/>
    </source>
</evidence>
<dbReference type="GeneID" id="95581844"/>
<dbReference type="EMBL" id="NGKB01000004">
    <property type="protein sequence ID" value="RSU15975.1"/>
    <property type="molecule type" value="Genomic_DNA"/>
</dbReference>
<sequence>MQIVALLRGVTPVGKNKIPKMSALVELLEQEGFQQVKSYIQSGNIILDTDLSHEEVSKKIHDVIKENIGADLSVIIKTKEDLKIALAENPFDDSYDYSRIHLVFTNDAIDEMKLEKVRHTVFFSEIFQEGTSCMYLYLPREAPKKKLNTNFLEKKLGITGTMRKANVIQHLFDMMDDAD</sequence>
<proteinExistence type="predicted"/>
<reference evidence="1 2" key="1">
    <citation type="submission" date="2017-05" db="EMBL/GenBank/DDBJ databases">
        <title>Vagococcus spp. assemblies.</title>
        <authorList>
            <person name="Gulvik C.A."/>
        </authorList>
    </citation>
    <scope>NUCLEOTIDE SEQUENCE [LARGE SCALE GENOMIC DNA]</scope>
    <source>
        <strain evidence="1 2">SS1714</strain>
    </source>
</reference>
<keyword evidence="2" id="KW-1185">Reference proteome</keyword>
<dbReference type="RefSeq" id="WP_126792955.1">
    <property type="nucleotide sequence ID" value="NZ_CP060720.1"/>
</dbReference>
<evidence type="ECO:0000313" key="2">
    <source>
        <dbReference type="Proteomes" id="UP000288028"/>
    </source>
</evidence>
<name>A0A430B6N4_9ENTE</name>
<comment type="caution">
    <text evidence="1">The sequence shown here is derived from an EMBL/GenBank/DDBJ whole genome shotgun (WGS) entry which is preliminary data.</text>
</comment>
<dbReference type="InterPro" id="IPR012545">
    <property type="entry name" value="DUF1697"/>
</dbReference>